<evidence type="ECO:0000256" key="4">
    <source>
        <dbReference type="ARBA" id="ARBA00022801"/>
    </source>
</evidence>
<dbReference type="CDD" id="cd06530">
    <property type="entry name" value="S26_SPase_I"/>
    <property type="match status" value="1"/>
</dbReference>
<dbReference type="WBParaSite" id="TCLT_0000897801-mRNA-1">
    <property type="protein sequence ID" value="TCLT_0000897801-mRNA-1"/>
    <property type="gene ID" value="TCLT_0000897801"/>
</dbReference>
<evidence type="ECO:0000256" key="7">
    <source>
        <dbReference type="ARBA" id="ARBA00038445"/>
    </source>
</evidence>
<reference evidence="10 11" key="2">
    <citation type="submission" date="2018-11" db="EMBL/GenBank/DDBJ databases">
        <authorList>
            <consortium name="Pathogen Informatics"/>
        </authorList>
    </citation>
    <scope>NUCLEOTIDE SEQUENCE [LARGE SCALE GENOMIC DNA]</scope>
</reference>
<accession>A0A0N5D7D7</accession>
<dbReference type="GO" id="GO:0006465">
    <property type="term" value="P:signal peptide processing"/>
    <property type="evidence" value="ECO:0007669"/>
    <property type="project" value="InterPro"/>
</dbReference>
<dbReference type="InterPro" id="IPR019533">
    <property type="entry name" value="Peptidase_S26"/>
</dbReference>
<feature type="domain" description="Peptidase S26" evidence="9">
    <location>
        <begin position="100"/>
        <end position="141"/>
    </location>
</feature>
<dbReference type="EMBL" id="UYYF01004709">
    <property type="protein sequence ID" value="VDN06561.1"/>
    <property type="molecule type" value="Genomic_DNA"/>
</dbReference>
<evidence type="ECO:0000313" key="10">
    <source>
        <dbReference type="EMBL" id="VDN06561.1"/>
    </source>
</evidence>
<dbReference type="PANTHER" id="PTHR12383:SF16">
    <property type="entry name" value="MITOCHONDRIAL INNER MEMBRANE PROTEASE SUBUNIT 1"/>
    <property type="match status" value="1"/>
</dbReference>
<feature type="active site" evidence="8">
    <location>
        <position position="39"/>
    </location>
</feature>
<dbReference type="Proteomes" id="UP000276776">
    <property type="component" value="Unassembled WGS sequence"/>
</dbReference>
<evidence type="ECO:0000256" key="8">
    <source>
        <dbReference type="PIRSR" id="PIRSR600223-1"/>
    </source>
</evidence>
<feature type="active site" evidence="8">
    <location>
        <position position="82"/>
    </location>
</feature>
<proteinExistence type="inferred from homology"/>
<dbReference type="OMA" id="LCKGPSM"/>
<keyword evidence="11" id="KW-1185">Reference proteome</keyword>
<dbReference type="GO" id="GO:0006627">
    <property type="term" value="P:protein processing involved in protein targeting to mitochondrion"/>
    <property type="evidence" value="ECO:0007669"/>
    <property type="project" value="TreeGrafter"/>
</dbReference>
<dbReference type="OrthoDB" id="308440at2759"/>
<dbReference type="PANTHER" id="PTHR12383">
    <property type="entry name" value="PROTEASE FAMILY S26 MITOCHONDRIAL INNER MEMBRANE PROTEASE-RELATED"/>
    <property type="match status" value="1"/>
</dbReference>
<dbReference type="Gene3D" id="2.10.109.10">
    <property type="entry name" value="Umud Fragment, subunit A"/>
    <property type="match status" value="1"/>
</dbReference>
<dbReference type="InterPro" id="IPR036286">
    <property type="entry name" value="LexA/Signal_pep-like_sf"/>
</dbReference>
<evidence type="ECO:0000256" key="2">
    <source>
        <dbReference type="ARBA" id="ARBA00011805"/>
    </source>
</evidence>
<gene>
    <name evidence="10" type="ORF">TCLT_LOCUS8967</name>
</gene>
<name>A0A0N5D7D7_THECL</name>
<keyword evidence="5" id="KW-0496">Mitochondrion</keyword>
<dbReference type="GO" id="GO:0004252">
    <property type="term" value="F:serine-type endopeptidase activity"/>
    <property type="evidence" value="ECO:0007669"/>
    <property type="project" value="InterPro"/>
</dbReference>
<evidence type="ECO:0000256" key="6">
    <source>
        <dbReference type="ARBA" id="ARBA00023136"/>
    </source>
</evidence>
<evidence type="ECO:0000256" key="1">
    <source>
        <dbReference type="ARBA" id="ARBA00004273"/>
    </source>
</evidence>
<comment type="similarity">
    <text evidence="7">Belongs to the peptidase S26 family. IMP1 subfamily.</text>
</comment>
<evidence type="ECO:0000313" key="12">
    <source>
        <dbReference type="WBParaSite" id="TCLT_0000897801-mRNA-1"/>
    </source>
</evidence>
<feature type="domain" description="Peptidase S26" evidence="9">
    <location>
        <begin position="11"/>
        <end position="91"/>
    </location>
</feature>
<evidence type="ECO:0000313" key="11">
    <source>
        <dbReference type="Proteomes" id="UP000276776"/>
    </source>
</evidence>
<comment type="subcellular location">
    <subcellularLocation>
        <location evidence="1">Mitochondrion inner membrane</location>
    </subcellularLocation>
</comment>
<protein>
    <submittedName>
        <fullName evidence="12">Peptidase_S24 domain-containing protein</fullName>
    </submittedName>
</protein>
<keyword evidence="4" id="KW-0378">Hydrolase</keyword>
<dbReference type="STRING" id="103827.A0A0N5D7D7"/>
<keyword evidence="3" id="KW-0999">Mitochondrion inner membrane</keyword>
<comment type="subunit">
    <text evidence="2">Heterodimer of 2 subunits, IMMPL1 and IMMPL2.</text>
</comment>
<evidence type="ECO:0000256" key="5">
    <source>
        <dbReference type="ARBA" id="ARBA00023128"/>
    </source>
</evidence>
<dbReference type="Pfam" id="PF10502">
    <property type="entry name" value="Peptidase_S26"/>
    <property type="match status" value="2"/>
</dbReference>
<reference evidence="12" key="1">
    <citation type="submission" date="2017-02" db="UniProtKB">
        <authorList>
            <consortium name="WormBaseParasite"/>
        </authorList>
    </citation>
    <scope>IDENTIFICATION</scope>
</reference>
<dbReference type="InterPro" id="IPR000223">
    <property type="entry name" value="Pept_S26A_signal_pept_1"/>
</dbReference>
<evidence type="ECO:0000256" key="3">
    <source>
        <dbReference type="ARBA" id="ARBA00022792"/>
    </source>
</evidence>
<keyword evidence="6" id="KW-0472">Membrane</keyword>
<dbReference type="PRINTS" id="PR00727">
    <property type="entry name" value="LEADERPTASE"/>
</dbReference>
<evidence type="ECO:0000259" key="9">
    <source>
        <dbReference type="Pfam" id="PF10502"/>
    </source>
</evidence>
<dbReference type="AlphaFoldDB" id="A0A0N5D7D7"/>
<organism evidence="12">
    <name type="scientific">Thelazia callipaeda</name>
    <name type="common">Oriental eyeworm</name>
    <name type="synonym">Parasitic nematode</name>
    <dbReference type="NCBI Taxonomy" id="103827"/>
    <lineage>
        <taxon>Eukaryota</taxon>
        <taxon>Metazoa</taxon>
        <taxon>Ecdysozoa</taxon>
        <taxon>Nematoda</taxon>
        <taxon>Chromadorea</taxon>
        <taxon>Rhabditida</taxon>
        <taxon>Spirurina</taxon>
        <taxon>Spiruromorpha</taxon>
        <taxon>Thelazioidea</taxon>
        <taxon>Thelaziidae</taxon>
        <taxon>Thelazia</taxon>
    </lineage>
</organism>
<dbReference type="SUPFAM" id="SSF51306">
    <property type="entry name" value="LexA/Signal peptidase"/>
    <property type="match status" value="1"/>
</dbReference>
<dbReference type="InterPro" id="IPR052064">
    <property type="entry name" value="Mito_IMP1_subunit"/>
</dbReference>
<sequence length="160" mass="18293">MLFRKILSWRFIRGIGYFYCASYVVGAHIGELVICSGESMHPTIQDGDLVIAERLSVHLRNLWRGDIVGTYSPYNPSEMLCKRLTAKECDVVLNCSLLPNKRIPKGHIFLEGDNAMVSADSRTFGPVPEGLVQVRLIFRIWPLSRAGWVSDHWFWEKPEQ</sequence>
<dbReference type="GO" id="GO:0042720">
    <property type="term" value="C:mitochondrial inner membrane peptidase complex"/>
    <property type="evidence" value="ECO:0007669"/>
    <property type="project" value="TreeGrafter"/>
</dbReference>